<dbReference type="InterPro" id="IPR036188">
    <property type="entry name" value="FAD/NAD-bd_sf"/>
</dbReference>
<reference key="2">
    <citation type="submission" date="2011-04" db="EMBL/GenBank/DDBJ databases">
        <title>Complete sequence of chromosome of Haliscomenobacter hydrossis DSM 1100.</title>
        <authorList>
            <consortium name="US DOE Joint Genome Institute (JGI-PGF)"/>
            <person name="Lucas S."/>
            <person name="Han J."/>
            <person name="Lapidus A."/>
            <person name="Bruce D."/>
            <person name="Goodwin L."/>
            <person name="Pitluck S."/>
            <person name="Peters L."/>
            <person name="Kyrpides N."/>
            <person name="Mavromatis K."/>
            <person name="Ivanova N."/>
            <person name="Ovchinnikova G."/>
            <person name="Pagani I."/>
            <person name="Daligault H."/>
            <person name="Detter J.C."/>
            <person name="Han C."/>
            <person name="Land M."/>
            <person name="Hauser L."/>
            <person name="Markowitz V."/>
            <person name="Cheng J.-F."/>
            <person name="Hugenholtz P."/>
            <person name="Woyke T."/>
            <person name="Wu D."/>
            <person name="Verbarg S."/>
            <person name="Frueling A."/>
            <person name="Brambilla E."/>
            <person name="Klenk H.-P."/>
            <person name="Eisen J.A."/>
        </authorList>
    </citation>
    <scope>NUCLEOTIDE SEQUENCE</scope>
    <source>
        <strain>DSM 1100</strain>
    </source>
</reference>
<dbReference type="PANTHER" id="PTHR42784">
    <property type="entry name" value="PYRANOSE 2-OXIDASE"/>
    <property type="match status" value="1"/>
</dbReference>
<dbReference type="KEGG" id="hhy:Halhy_3254"/>
<dbReference type="PANTHER" id="PTHR42784:SF1">
    <property type="entry name" value="PYRANOSE 2-OXIDASE"/>
    <property type="match status" value="1"/>
</dbReference>
<dbReference type="HOGENOM" id="CLU_008878_4_0_10"/>
<accession>F4KS26</accession>
<feature type="domain" description="Glucose-methanol-choline oxidoreductase N-terminal" evidence="6">
    <location>
        <begin position="115"/>
        <end position="324"/>
    </location>
</feature>
<protein>
    <submittedName>
        <fullName evidence="8">FAD dependent oxidoreductase</fullName>
    </submittedName>
</protein>
<comment type="cofactor">
    <cofactor evidence="1">
        <name>FAD</name>
        <dbReference type="ChEBI" id="CHEBI:57692"/>
    </cofactor>
</comment>
<dbReference type="GO" id="GO:0050660">
    <property type="term" value="F:flavin adenine dinucleotide binding"/>
    <property type="evidence" value="ECO:0007669"/>
    <property type="project" value="InterPro"/>
</dbReference>
<dbReference type="STRING" id="760192.Halhy_3254"/>
<dbReference type="Pfam" id="PF05199">
    <property type="entry name" value="GMC_oxred_C"/>
    <property type="match status" value="1"/>
</dbReference>
<sequence length="569" mass="64131">MSNLNLDSAKKRSFDAIVVGTGISGGWAAKELTEKGLKTLVLERGRDIQHIVDYPTANKMPWEFEHLGTVPNEIAAEYQKSRTNIHYIFSEATTHFLVKDSEQEYIQDKPFGWIRGYQVGGRSLLWARQTQRWSEFDFEGPARDGYAVDWPIRYQDIAPWYSHVEKFAGISGNRDGLTSLPDGEFLPPHELSCVEKHFSQQVAQKFSNRHVIIGRCANLTQVNEIHRQQGRGKCANRTLCERGCPLGGYFSTNSSTLPWAAKTGKMTLRPHSLVHSIIYDEKKQKAVGVRVIDTQTREILEYYAKIIFLNAGAMNSNLVLLNSTSTRFPNGLGNDSGVLGKYIGFHNYRGRIAAQYDGFLDSTTEGNRPNGAYVPRFRNVYKQETDFLRGYAAQVGSSRDIMRDGLGVELKDNLHKKLGPWTISAGMVGEVIPRETNFVRLDSALKDKYGLPQMRFSVDFSDNELKMLQDFYDTFEEMLDAAGFKNIQKIDTQRVPGHANHEMGGVRMGKDPKTSMLNAYNQLHACKNVFVTDGACMTSTSTQNPSLTYMALTARAVDWAVRERKKGNL</sequence>
<dbReference type="GO" id="GO:0016614">
    <property type="term" value="F:oxidoreductase activity, acting on CH-OH group of donors"/>
    <property type="evidence" value="ECO:0007669"/>
    <property type="project" value="InterPro"/>
</dbReference>
<keyword evidence="4" id="KW-0274">FAD</keyword>
<evidence type="ECO:0000259" key="7">
    <source>
        <dbReference type="Pfam" id="PF05199"/>
    </source>
</evidence>
<dbReference type="Proteomes" id="UP000008461">
    <property type="component" value="Chromosome"/>
</dbReference>
<keyword evidence="9" id="KW-1185">Reference proteome</keyword>
<dbReference type="Gene3D" id="3.50.50.60">
    <property type="entry name" value="FAD/NAD(P)-binding domain"/>
    <property type="match status" value="2"/>
</dbReference>
<organism evidence="8 9">
    <name type="scientific">Haliscomenobacter hydrossis (strain ATCC 27775 / DSM 1100 / LMG 10767 / O)</name>
    <dbReference type="NCBI Taxonomy" id="760192"/>
    <lineage>
        <taxon>Bacteria</taxon>
        <taxon>Pseudomonadati</taxon>
        <taxon>Bacteroidota</taxon>
        <taxon>Saprospiria</taxon>
        <taxon>Saprospirales</taxon>
        <taxon>Haliscomenobacteraceae</taxon>
        <taxon>Haliscomenobacter</taxon>
    </lineage>
</organism>
<feature type="domain" description="Glucose-methanol-choline oxidoreductase C-terminal" evidence="7">
    <location>
        <begin position="433"/>
        <end position="552"/>
    </location>
</feature>
<dbReference type="SUPFAM" id="SSF54373">
    <property type="entry name" value="FAD-linked reductases, C-terminal domain"/>
    <property type="match status" value="1"/>
</dbReference>
<dbReference type="Pfam" id="PF00732">
    <property type="entry name" value="GMC_oxred_N"/>
    <property type="match status" value="1"/>
</dbReference>
<dbReference type="eggNOG" id="COG2303">
    <property type="taxonomic scope" value="Bacteria"/>
</dbReference>
<evidence type="ECO:0000256" key="5">
    <source>
        <dbReference type="ARBA" id="ARBA00023002"/>
    </source>
</evidence>
<dbReference type="SUPFAM" id="SSF51905">
    <property type="entry name" value="FAD/NAD(P)-binding domain"/>
    <property type="match status" value="1"/>
</dbReference>
<evidence type="ECO:0000256" key="1">
    <source>
        <dbReference type="ARBA" id="ARBA00001974"/>
    </source>
</evidence>
<dbReference type="EMBL" id="CP002691">
    <property type="protein sequence ID" value="AEE51113.1"/>
    <property type="molecule type" value="Genomic_DNA"/>
</dbReference>
<reference evidence="8 9" key="1">
    <citation type="journal article" date="2011" name="Stand. Genomic Sci.">
        <title>Complete genome sequence of Haliscomenobacter hydrossis type strain (O).</title>
        <authorList>
            <consortium name="US DOE Joint Genome Institute (JGI-PGF)"/>
            <person name="Daligault H."/>
            <person name="Lapidus A."/>
            <person name="Zeytun A."/>
            <person name="Nolan M."/>
            <person name="Lucas S."/>
            <person name="Del Rio T.G."/>
            <person name="Tice H."/>
            <person name="Cheng J.F."/>
            <person name="Tapia R."/>
            <person name="Han C."/>
            <person name="Goodwin L."/>
            <person name="Pitluck S."/>
            <person name="Liolios K."/>
            <person name="Pagani I."/>
            <person name="Ivanova N."/>
            <person name="Huntemann M."/>
            <person name="Mavromatis K."/>
            <person name="Mikhailova N."/>
            <person name="Pati A."/>
            <person name="Chen A."/>
            <person name="Palaniappan K."/>
            <person name="Land M."/>
            <person name="Hauser L."/>
            <person name="Brambilla E.M."/>
            <person name="Rohde M."/>
            <person name="Verbarg S."/>
            <person name="Goker M."/>
            <person name="Bristow J."/>
            <person name="Eisen J.A."/>
            <person name="Markowitz V."/>
            <person name="Hugenholtz P."/>
            <person name="Kyrpides N.C."/>
            <person name="Klenk H.P."/>
            <person name="Woyke T."/>
        </authorList>
    </citation>
    <scope>NUCLEOTIDE SEQUENCE [LARGE SCALE GENOMIC DNA]</scope>
    <source>
        <strain evidence="9">ATCC 27775 / DSM 1100 / LMG 10767 / O</strain>
    </source>
</reference>
<evidence type="ECO:0000313" key="8">
    <source>
        <dbReference type="EMBL" id="AEE51113.1"/>
    </source>
</evidence>
<dbReference type="RefSeq" id="WP_013765654.1">
    <property type="nucleotide sequence ID" value="NC_015510.1"/>
</dbReference>
<dbReference type="InterPro" id="IPR007867">
    <property type="entry name" value="GMC_OxRtase_C"/>
</dbReference>
<evidence type="ECO:0000313" key="9">
    <source>
        <dbReference type="Proteomes" id="UP000008461"/>
    </source>
</evidence>
<keyword evidence="3" id="KW-0285">Flavoprotein</keyword>
<comment type="similarity">
    <text evidence="2">Belongs to the GMC oxidoreductase family.</text>
</comment>
<dbReference type="InterPro" id="IPR051473">
    <property type="entry name" value="P2Ox-like"/>
</dbReference>
<dbReference type="OrthoDB" id="1154541at2"/>
<proteinExistence type="inferred from homology"/>
<dbReference type="AlphaFoldDB" id="F4KS26"/>
<name>F4KS26_HALH1</name>
<keyword evidence="5" id="KW-0560">Oxidoreductase</keyword>
<evidence type="ECO:0000256" key="2">
    <source>
        <dbReference type="ARBA" id="ARBA00010790"/>
    </source>
</evidence>
<evidence type="ECO:0000256" key="3">
    <source>
        <dbReference type="ARBA" id="ARBA00022630"/>
    </source>
</evidence>
<dbReference type="InterPro" id="IPR000172">
    <property type="entry name" value="GMC_OxRdtase_N"/>
</dbReference>
<evidence type="ECO:0000256" key="4">
    <source>
        <dbReference type="ARBA" id="ARBA00022827"/>
    </source>
</evidence>
<evidence type="ECO:0000259" key="6">
    <source>
        <dbReference type="Pfam" id="PF00732"/>
    </source>
</evidence>
<gene>
    <name evidence="8" type="ordered locus">Halhy_3254</name>
</gene>